<dbReference type="EMBL" id="CAEZXP010000001">
    <property type="protein sequence ID" value="CAB4688175.1"/>
    <property type="molecule type" value="Genomic_DNA"/>
</dbReference>
<evidence type="ECO:0000256" key="1">
    <source>
        <dbReference type="ARBA" id="ARBA00013166"/>
    </source>
</evidence>
<dbReference type="NCBIfam" id="TIGR00499">
    <property type="entry name" value="lysS_bact"/>
    <property type="match status" value="1"/>
</dbReference>
<dbReference type="GO" id="GO:0000049">
    <property type="term" value="F:tRNA binding"/>
    <property type="evidence" value="ECO:0007669"/>
    <property type="project" value="TreeGrafter"/>
</dbReference>
<dbReference type="PRINTS" id="PR00982">
    <property type="entry name" value="TRNASYNTHLYS"/>
</dbReference>
<dbReference type="GO" id="GO:0006430">
    <property type="term" value="P:lysyl-tRNA aminoacylation"/>
    <property type="evidence" value="ECO:0007669"/>
    <property type="project" value="InterPro"/>
</dbReference>
<evidence type="ECO:0000256" key="5">
    <source>
        <dbReference type="ARBA" id="ARBA00022840"/>
    </source>
</evidence>
<dbReference type="NCBIfam" id="NF001756">
    <property type="entry name" value="PRK00484.1"/>
    <property type="match status" value="1"/>
</dbReference>
<evidence type="ECO:0000256" key="7">
    <source>
        <dbReference type="ARBA" id="ARBA00048573"/>
    </source>
</evidence>
<dbReference type="InterPro" id="IPR045864">
    <property type="entry name" value="aa-tRNA-synth_II/BPL/LPL"/>
</dbReference>
<evidence type="ECO:0000256" key="6">
    <source>
        <dbReference type="ARBA" id="ARBA00023146"/>
    </source>
</evidence>
<name>A0A6J6NTX4_9ZZZZ</name>
<sequence length="457" mass="51506">MTAPKRFPDRDEIAAVRIEAESLEAGVEGATARRVAGRVLGRRGMGKLVFLDLVDRSGRIQIMCPVERTGEVNLHLGDIIGVTGKPTKTRRGEPSLVADELELLAHIRAPLPDTFHGMTDVEQRYRRRYLDLLMNDETRHDFQTRARMISAVRRALDVDGFVEVETPILQPRYGGAFARPFSTHHNELDQTLYLRIATELYLKRLIVGGLERVYEIGKDFRNEGVSYKHNPEFTMLEWYEAYADYRDTMARMESLVAQVAEETTGSTKVTFRGNNIDLAKWERVKLVDALDAHGLWTKDPIELRAKLNERGVDTTHDRTWAQLIDHALSHYVEPALQQPTILHDYPVELSPFARSTDADPAIVERFEYFVGGMELGNAFTEINDSVDQESRFTMQADEGAGGNVEAEPGDPDYVEALSYGMPPTGGLGMGMDRLAMVLLGKESIRDVVLFPALRDRN</sequence>
<dbReference type="CDD" id="cd04322">
    <property type="entry name" value="LysRS_N"/>
    <property type="match status" value="1"/>
</dbReference>
<evidence type="ECO:0000259" key="8">
    <source>
        <dbReference type="PROSITE" id="PS50862"/>
    </source>
</evidence>
<dbReference type="HAMAP" id="MF_00252">
    <property type="entry name" value="Lys_tRNA_synth_class2"/>
    <property type="match status" value="1"/>
</dbReference>
<dbReference type="Pfam" id="PF00152">
    <property type="entry name" value="tRNA-synt_2"/>
    <property type="match status" value="1"/>
</dbReference>
<dbReference type="GO" id="GO:0005524">
    <property type="term" value="F:ATP binding"/>
    <property type="evidence" value="ECO:0007669"/>
    <property type="project" value="UniProtKB-KW"/>
</dbReference>
<dbReference type="InterPro" id="IPR004365">
    <property type="entry name" value="NA-bd_OB_tRNA"/>
</dbReference>
<dbReference type="PROSITE" id="PS50862">
    <property type="entry name" value="AA_TRNA_LIGASE_II"/>
    <property type="match status" value="1"/>
</dbReference>
<dbReference type="PANTHER" id="PTHR42918:SF15">
    <property type="entry name" value="LYSINE--TRNA LIGASE, CHLOROPLASTIC_MITOCHONDRIAL"/>
    <property type="match status" value="1"/>
</dbReference>
<proteinExistence type="inferred from homology"/>
<dbReference type="GO" id="GO:0005829">
    <property type="term" value="C:cytosol"/>
    <property type="evidence" value="ECO:0007669"/>
    <property type="project" value="TreeGrafter"/>
</dbReference>
<reference evidence="9" key="1">
    <citation type="submission" date="2020-05" db="EMBL/GenBank/DDBJ databases">
        <authorList>
            <person name="Chiriac C."/>
            <person name="Salcher M."/>
            <person name="Ghai R."/>
            <person name="Kavagutti S V."/>
        </authorList>
    </citation>
    <scope>NUCLEOTIDE SEQUENCE</scope>
</reference>
<evidence type="ECO:0000256" key="3">
    <source>
        <dbReference type="ARBA" id="ARBA00022723"/>
    </source>
</evidence>
<dbReference type="GO" id="GO:0004824">
    <property type="term" value="F:lysine-tRNA ligase activity"/>
    <property type="evidence" value="ECO:0007669"/>
    <property type="project" value="UniProtKB-EC"/>
</dbReference>
<dbReference type="GO" id="GO:0046872">
    <property type="term" value="F:metal ion binding"/>
    <property type="evidence" value="ECO:0007669"/>
    <property type="project" value="UniProtKB-KW"/>
</dbReference>
<keyword evidence="3" id="KW-0479">Metal-binding</keyword>
<keyword evidence="2" id="KW-0436">Ligase</keyword>
<dbReference type="InterPro" id="IPR018149">
    <property type="entry name" value="Lys-tRNA-synth_II_C"/>
</dbReference>
<evidence type="ECO:0000313" key="9">
    <source>
        <dbReference type="EMBL" id="CAB4688175.1"/>
    </source>
</evidence>
<protein>
    <recommendedName>
        <fullName evidence="1">lysine--tRNA ligase</fullName>
        <ecNumber evidence="1">6.1.1.6</ecNumber>
    </recommendedName>
</protein>
<dbReference type="AlphaFoldDB" id="A0A6J6NTX4"/>
<dbReference type="Pfam" id="PF01336">
    <property type="entry name" value="tRNA_anti-codon"/>
    <property type="match status" value="1"/>
</dbReference>
<accession>A0A6J6NTX4</accession>
<dbReference type="Gene3D" id="2.40.50.140">
    <property type="entry name" value="Nucleic acid-binding proteins"/>
    <property type="match status" value="1"/>
</dbReference>
<evidence type="ECO:0000256" key="2">
    <source>
        <dbReference type="ARBA" id="ARBA00022598"/>
    </source>
</evidence>
<feature type="domain" description="Aminoacyl-transfer RNA synthetases class-II family profile" evidence="8">
    <location>
        <begin position="142"/>
        <end position="451"/>
    </location>
</feature>
<dbReference type="SUPFAM" id="SSF50249">
    <property type="entry name" value="Nucleic acid-binding proteins"/>
    <property type="match status" value="1"/>
</dbReference>
<keyword evidence="6" id="KW-0030">Aminoacyl-tRNA synthetase</keyword>
<gene>
    <name evidence="9" type="ORF">UFOPK2399_00509</name>
</gene>
<evidence type="ECO:0000256" key="4">
    <source>
        <dbReference type="ARBA" id="ARBA00022741"/>
    </source>
</evidence>
<organism evidence="9">
    <name type="scientific">freshwater metagenome</name>
    <dbReference type="NCBI Taxonomy" id="449393"/>
    <lineage>
        <taxon>unclassified sequences</taxon>
        <taxon>metagenomes</taxon>
        <taxon>ecological metagenomes</taxon>
    </lineage>
</organism>
<dbReference type="Gene3D" id="3.30.930.10">
    <property type="entry name" value="Bira Bifunctional Protein, Domain 2"/>
    <property type="match status" value="1"/>
</dbReference>
<dbReference type="InterPro" id="IPR006195">
    <property type="entry name" value="aa-tRNA-synth_II"/>
</dbReference>
<dbReference type="InterPro" id="IPR004364">
    <property type="entry name" value="Aa-tRNA-synt_II"/>
</dbReference>
<keyword evidence="5" id="KW-0067">ATP-binding</keyword>
<dbReference type="InterPro" id="IPR012340">
    <property type="entry name" value="NA-bd_OB-fold"/>
</dbReference>
<dbReference type="InterPro" id="IPR044136">
    <property type="entry name" value="Lys-tRNA-ligase_II_N"/>
</dbReference>
<comment type="catalytic activity">
    <reaction evidence="7">
        <text>tRNA(Lys) + L-lysine + ATP = L-lysyl-tRNA(Lys) + AMP + diphosphate</text>
        <dbReference type="Rhea" id="RHEA:20792"/>
        <dbReference type="Rhea" id="RHEA-COMP:9696"/>
        <dbReference type="Rhea" id="RHEA-COMP:9697"/>
        <dbReference type="ChEBI" id="CHEBI:30616"/>
        <dbReference type="ChEBI" id="CHEBI:32551"/>
        <dbReference type="ChEBI" id="CHEBI:33019"/>
        <dbReference type="ChEBI" id="CHEBI:78442"/>
        <dbReference type="ChEBI" id="CHEBI:78529"/>
        <dbReference type="ChEBI" id="CHEBI:456215"/>
        <dbReference type="EC" id="6.1.1.6"/>
    </reaction>
</comment>
<dbReference type="SUPFAM" id="SSF55681">
    <property type="entry name" value="Class II aaRS and biotin synthetases"/>
    <property type="match status" value="1"/>
</dbReference>
<dbReference type="EC" id="6.1.1.6" evidence="1"/>
<dbReference type="InterPro" id="IPR002313">
    <property type="entry name" value="Lys-tRNA-ligase_II"/>
</dbReference>
<dbReference type="PANTHER" id="PTHR42918">
    <property type="entry name" value="LYSYL-TRNA SYNTHETASE"/>
    <property type="match status" value="1"/>
</dbReference>
<keyword evidence="4" id="KW-0547">Nucleotide-binding</keyword>